<feature type="compositionally biased region" description="Polar residues" evidence="1">
    <location>
        <begin position="23"/>
        <end position="39"/>
    </location>
</feature>
<evidence type="ECO:0000313" key="2">
    <source>
        <dbReference type="EMBL" id="KAK9187201.1"/>
    </source>
</evidence>
<organism evidence="2 3">
    <name type="scientific">Citrus x changshan-huyou</name>
    <dbReference type="NCBI Taxonomy" id="2935761"/>
    <lineage>
        <taxon>Eukaryota</taxon>
        <taxon>Viridiplantae</taxon>
        <taxon>Streptophyta</taxon>
        <taxon>Embryophyta</taxon>
        <taxon>Tracheophyta</taxon>
        <taxon>Spermatophyta</taxon>
        <taxon>Magnoliopsida</taxon>
        <taxon>eudicotyledons</taxon>
        <taxon>Gunneridae</taxon>
        <taxon>Pentapetalae</taxon>
        <taxon>rosids</taxon>
        <taxon>malvids</taxon>
        <taxon>Sapindales</taxon>
        <taxon>Rutaceae</taxon>
        <taxon>Aurantioideae</taxon>
        <taxon>Citrus</taxon>
    </lineage>
</organism>
<dbReference type="AlphaFoldDB" id="A0AAP0LUP4"/>
<proteinExistence type="predicted"/>
<dbReference type="EMBL" id="JBCGBO010000007">
    <property type="protein sequence ID" value="KAK9187201.1"/>
    <property type="molecule type" value="Genomic_DNA"/>
</dbReference>
<evidence type="ECO:0000256" key="1">
    <source>
        <dbReference type="SAM" id="MobiDB-lite"/>
    </source>
</evidence>
<reference evidence="2 3" key="1">
    <citation type="submission" date="2024-05" db="EMBL/GenBank/DDBJ databases">
        <title>Haplotype-resolved chromosome-level genome assembly of Huyou (Citrus changshanensis).</title>
        <authorList>
            <person name="Miao C."/>
            <person name="Chen W."/>
            <person name="Wu Y."/>
            <person name="Wang L."/>
            <person name="Zhao S."/>
            <person name="Grierson D."/>
            <person name="Xu C."/>
            <person name="Chen K."/>
        </authorList>
    </citation>
    <scope>NUCLEOTIDE SEQUENCE [LARGE SCALE GENOMIC DNA]</scope>
    <source>
        <strain evidence="2">01-14</strain>
        <tissue evidence="2">Leaf</tissue>
    </source>
</reference>
<feature type="compositionally biased region" description="Polar residues" evidence="1">
    <location>
        <begin position="54"/>
        <end position="79"/>
    </location>
</feature>
<keyword evidence="3" id="KW-1185">Reference proteome</keyword>
<sequence length="79" mass="8087">MCMALRAKNKLGFIAGIIPAPPSTSSNHEQKPGNGQTSLHGGGPKNHPNPHSFAVSSEQPPTSNSKIEGPTTASSATII</sequence>
<evidence type="ECO:0000313" key="3">
    <source>
        <dbReference type="Proteomes" id="UP001428341"/>
    </source>
</evidence>
<gene>
    <name evidence="2" type="ORF">WN944_018593</name>
</gene>
<accession>A0AAP0LUP4</accession>
<protein>
    <submittedName>
        <fullName evidence="2">Uncharacterized protein</fullName>
    </submittedName>
</protein>
<comment type="caution">
    <text evidence="2">The sequence shown here is derived from an EMBL/GenBank/DDBJ whole genome shotgun (WGS) entry which is preliminary data.</text>
</comment>
<dbReference type="Proteomes" id="UP001428341">
    <property type="component" value="Unassembled WGS sequence"/>
</dbReference>
<feature type="region of interest" description="Disordered" evidence="1">
    <location>
        <begin position="16"/>
        <end position="79"/>
    </location>
</feature>
<name>A0AAP0LUP4_9ROSI</name>